<reference evidence="5" key="1">
    <citation type="journal article" date="2019" name="Int. J. Syst. Evol. Microbiol.">
        <title>The Global Catalogue of Microorganisms (GCM) 10K type strain sequencing project: providing services to taxonomists for standard genome sequencing and annotation.</title>
        <authorList>
            <consortium name="The Broad Institute Genomics Platform"/>
            <consortium name="The Broad Institute Genome Sequencing Center for Infectious Disease"/>
            <person name="Wu L."/>
            <person name="Ma J."/>
        </authorList>
    </citation>
    <scope>NUCLEOTIDE SEQUENCE [LARGE SCALE GENOMIC DNA]</scope>
    <source>
        <strain evidence="5">JCM 18055</strain>
    </source>
</reference>
<evidence type="ECO:0000256" key="2">
    <source>
        <dbReference type="ARBA" id="ARBA00023274"/>
    </source>
</evidence>
<dbReference type="Pfam" id="PF01197">
    <property type="entry name" value="Ribosomal_L31"/>
    <property type="match status" value="1"/>
</dbReference>
<dbReference type="NCBIfam" id="NF002462">
    <property type="entry name" value="PRK01678.1"/>
    <property type="match status" value="1"/>
</dbReference>
<dbReference type="PANTHER" id="PTHR33280">
    <property type="entry name" value="50S RIBOSOMAL PROTEIN L31, CHLOROPLASTIC"/>
    <property type="match status" value="1"/>
</dbReference>
<evidence type="ECO:0000313" key="5">
    <source>
        <dbReference type="Proteomes" id="UP001500325"/>
    </source>
</evidence>
<dbReference type="InterPro" id="IPR002150">
    <property type="entry name" value="Ribosomal_bL31"/>
</dbReference>
<dbReference type="HAMAP" id="MF_00502">
    <property type="entry name" value="Ribosomal_bL31_2"/>
    <property type="match status" value="1"/>
</dbReference>
<keyword evidence="1 3" id="KW-0689">Ribosomal protein</keyword>
<dbReference type="Gene3D" id="4.10.830.30">
    <property type="entry name" value="Ribosomal protein L31"/>
    <property type="match status" value="1"/>
</dbReference>
<sequence>MADPAATSHQVDAFTDAASTARVTAHAAVTGPARRSVDRRRGQAPPHRLAERLVRRRVGGAGRAADGDEPGAIHGNLLQTTTVTISDVGGHPEEDTVRPNIHPTYEPVVYQDRSTGDAFLTRSTATSRETIEWTDGRTYPLVRVDMSSYSHPFWTGATRVLDSAGQVEKFNRRYGRRR</sequence>
<gene>
    <name evidence="3" type="primary">rpmE2</name>
    <name evidence="4" type="ORF">GCM10023215_15750</name>
</gene>
<dbReference type="PRINTS" id="PR01249">
    <property type="entry name" value="RIBOSOMALL31"/>
</dbReference>
<dbReference type="InterPro" id="IPR027493">
    <property type="entry name" value="Ribosomal_bL31_B"/>
</dbReference>
<proteinExistence type="inferred from homology"/>
<dbReference type="PANTHER" id="PTHR33280:SF1">
    <property type="entry name" value="LARGE RIBOSOMAL SUBUNIT PROTEIN BL31C"/>
    <property type="match status" value="1"/>
</dbReference>
<comment type="subunit">
    <text evidence="3">Part of the 50S ribosomal subunit.</text>
</comment>
<name>A0ABP8W7G2_9PSEU</name>
<accession>A0ABP8W7G2</accession>
<dbReference type="SUPFAM" id="SSF143800">
    <property type="entry name" value="L28p-like"/>
    <property type="match status" value="1"/>
</dbReference>
<dbReference type="InterPro" id="IPR034704">
    <property type="entry name" value="Ribosomal_bL28/bL31-like_sf"/>
</dbReference>
<organism evidence="4 5">
    <name type="scientific">Pseudonocardia yuanmonensis</name>
    <dbReference type="NCBI Taxonomy" id="1095914"/>
    <lineage>
        <taxon>Bacteria</taxon>
        <taxon>Bacillati</taxon>
        <taxon>Actinomycetota</taxon>
        <taxon>Actinomycetes</taxon>
        <taxon>Pseudonocardiales</taxon>
        <taxon>Pseudonocardiaceae</taxon>
        <taxon>Pseudonocardia</taxon>
    </lineage>
</organism>
<evidence type="ECO:0000256" key="3">
    <source>
        <dbReference type="HAMAP-Rule" id="MF_00502"/>
    </source>
</evidence>
<dbReference type="NCBIfam" id="TIGR00105">
    <property type="entry name" value="L31"/>
    <property type="match status" value="1"/>
</dbReference>
<evidence type="ECO:0000313" key="4">
    <source>
        <dbReference type="EMBL" id="GAA4682556.1"/>
    </source>
</evidence>
<comment type="similarity">
    <text evidence="3">Belongs to the bacterial ribosomal protein bL31 family. Type B subfamily.</text>
</comment>
<keyword evidence="5" id="KW-1185">Reference proteome</keyword>
<evidence type="ECO:0000256" key="1">
    <source>
        <dbReference type="ARBA" id="ARBA00022980"/>
    </source>
</evidence>
<comment type="caution">
    <text evidence="4">The sequence shown here is derived from an EMBL/GenBank/DDBJ whole genome shotgun (WGS) entry which is preliminary data.</text>
</comment>
<protein>
    <recommendedName>
        <fullName evidence="3">Large ribosomal subunit protein bL31B</fullName>
    </recommendedName>
</protein>
<dbReference type="EMBL" id="BAABIC010000004">
    <property type="protein sequence ID" value="GAA4682556.1"/>
    <property type="molecule type" value="Genomic_DNA"/>
</dbReference>
<dbReference type="InterPro" id="IPR042105">
    <property type="entry name" value="Ribosomal_bL31_sf"/>
</dbReference>
<dbReference type="Proteomes" id="UP001500325">
    <property type="component" value="Unassembled WGS sequence"/>
</dbReference>
<keyword evidence="2 3" id="KW-0687">Ribonucleoprotein</keyword>